<organism evidence="11 12">
    <name type="scientific">Zophobas morio</name>
    <dbReference type="NCBI Taxonomy" id="2755281"/>
    <lineage>
        <taxon>Eukaryota</taxon>
        <taxon>Metazoa</taxon>
        <taxon>Ecdysozoa</taxon>
        <taxon>Arthropoda</taxon>
        <taxon>Hexapoda</taxon>
        <taxon>Insecta</taxon>
        <taxon>Pterygota</taxon>
        <taxon>Neoptera</taxon>
        <taxon>Endopterygota</taxon>
        <taxon>Coleoptera</taxon>
        <taxon>Polyphaga</taxon>
        <taxon>Cucujiformia</taxon>
        <taxon>Tenebrionidae</taxon>
        <taxon>Zophobas</taxon>
    </lineage>
</organism>
<keyword evidence="8 10" id="KW-0675">Receptor</keyword>
<feature type="transmembrane region" description="Helical" evidence="10">
    <location>
        <begin position="248"/>
        <end position="269"/>
    </location>
</feature>
<evidence type="ECO:0000256" key="3">
    <source>
        <dbReference type="ARBA" id="ARBA00022606"/>
    </source>
</evidence>
<dbReference type="GO" id="GO:0007165">
    <property type="term" value="P:signal transduction"/>
    <property type="evidence" value="ECO:0007669"/>
    <property type="project" value="UniProtKB-KW"/>
</dbReference>
<keyword evidence="9 10" id="KW-0807">Transducer</keyword>
<evidence type="ECO:0000256" key="1">
    <source>
        <dbReference type="ARBA" id="ARBA00004651"/>
    </source>
</evidence>
<evidence type="ECO:0000313" key="12">
    <source>
        <dbReference type="Proteomes" id="UP001168821"/>
    </source>
</evidence>
<dbReference type="GO" id="GO:0004984">
    <property type="term" value="F:olfactory receptor activity"/>
    <property type="evidence" value="ECO:0007669"/>
    <property type="project" value="InterPro"/>
</dbReference>
<proteinExistence type="inferred from homology"/>
<accession>A0AA38J072</accession>
<keyword evidence="3 10" id="KW-0716">Sensory transduction</keyword>
<evidence type="ECO:0000256" key="9">
    <source>
        <dbReference type="ARBA" id="ARBA00023224"/>
    </source>
</evidence>
<dbReference type="PANTHER" id="PTHR21137">
    <property type="entry name" value="ODORANT RECEPTOR"/>
    <property type="match status" value="1"/>
</dbReference>
<comment type="subcellular location">
    <subcellularLocation>
        <location evidence="1 10">Cell membrane</location>
        <topology evidence="1 10">Multi-pass membrane protein</topology>
    </subcellularLocation>
</comment>
<evidence type="ECO:0000256" key="2">
    <source>
        <dbReference type="ARBA" id="ARBA00022475"/>
    </source>
</evidence>
<protein>
    <recommendedName>
        <fullName evidence="10">Odorant receptor</fullName>
    </recommendedName>
</protein>
<dbReference type="PANTHER" id="PTHR21137:SF35">
    <property type="entry name" value="ODORANT RECEPTOR 19A-RELATED"/>
    <property type="match status" value="1"/>
</dbReference>
<keyword evidence="6 10" id="KW-1133">Transmembrane helix</keyword>
<comment type="similarity">
    <text evidence="10">Belongs to the insect chemoreceptor superfamily. Heteromeric odorant receptor channel (TC 1.A.69) family.</text>
</comment>
<evidence type="ECO:0000256" key="4">
    <source>
        <dbReference type="ARBA" id="ARBA00022692"/>
    </source>
</evidence>
<evidence type="ECO:0000256" key="8">
    <source>
        <dbReference type="ARBA" id="ARBA00023170"/>
    </source>
</evidence>
<comment type="caution">
    <text evidence="11">The sequence shown here is derived from an EMBL/GenBank/DDBJ whole genome shotgun (WGS) entry which is preliminary data.</text>
</comment>
<dbReference type="InterPro" id="IPR004117">
    <property type="entry name" value="7tm6_olfct_rcpt"/>
</dbReference>
<dbReference type="GO" id="GO:0005886">
    <property type="term" value="C:plasma membrane"/>
    <property type="evidence" value="ECO:0007669"/>
    <property type="project" value="UniProtKB-SubCell"/>
</dbReference>
<reference evidence="11" key="1">
    <citation type="journal article" date="2023" name="G3 (Bethesda)">
        <title>Whole genome assemblies of Zophobas morio and Tenebrio molitor.</title>
        <authorList>
            <person name="Kaur S."/>
            <person name="Stinson S.A."/>
            <person name="diCenzo G.C."/>
        </authorList>
    </citation>
    <scope>NUCLEOTIDE SEQUENCE</scope>
    <source>
        <strain evidence="11">QUZm001</strain>
    </source>
</reference>
<feature type="transmembrane region" description="Helical" evidence="10">
    <location>
        <begin position="37"/>
        <end position="62"/>
    </location>
</feature>
<dbReference type="AlphaFoldDB" id="A0AA38J072"/>
<dbReference type="Pfam" id="PF02949">
    <property type="entry name" value="7tm_6"/>
    <property type="match status" value="1"/>
</dbReference>
<evidence type="ECO:0000313" key="11">
    <source>
        <dbReference type="EMBL" id="KAJ3663402.1"/>
    </source>
</evidence>
<dbReference type="GO" id="GO:0005549">
    <property type="term" value="F:odorant binding"/>
    <property type="evidence" value="ECO:0007669"/>
    <property type="project" value="InterPro"/>
</dbReference>
<name>A0AA38J072_9CUCU</name>
<evidence type="ECO:0000256" key="7">
    <source>
        <dbReference type="ARBA" id="ARBA00023136"/>
    </source>
</evidence>
<dbReference type="Proteomes" id="UP001168821">
    <property type="component" value="Unassembled WGS sequence"/>
</dbReference>
<keyword evidence="12" id="KW-1185">Reference proteome</keyword>
<keyword evidence="2" id="KW-1003">Cell membrane</keyword>
<dbReference type="EMBL" id="JALNTZ010000002">
    <property type="protein sequence ID" value="KAJ3663402.1"/>
    <property type="molecule type" value="Genomic_DNA"/>
</dbReference>
<feature type="transmembrane region" description="Helical" evidence="10">
    <location>
        <begin position="175"/>
        <end position="200"/>
    </location>
</feature>
<evidence type="ECO:0000256" key="6">
    <source>
        <dbReference type="ARBA" id="ARBA00022989"/>
    </source>
</evidence>
<comment type="caution">
    <text evidence="10">Lacks conserved residue(s) required for the propagation of feature annotation.</text>
</comment>
<keyword evidence="5 10" id="KW-0552">Olfaction</keyword>
<feature type="transmembrane region" description="Helical" evidence="10">
    <location>
        <begin position="129"/>
        <end position="149"/>
    </location>
</feature>
<evidence type="ECO:0000256" key="5">
    <source>
        <dbReference type="ARBA" id="ARBA00022725"/>
    </source>
</evidence>
<gene>
    <name evidence="11" type="ORF">Zmor_007668</name>
</gene>
<feature type="transmembrane region" description="Helical" evidence="10">
    <location>
        <begin position="68"/>
        <end position="89"/>
    </location>
</feature>
<keyword evidence="7 10" id="KW-0472">Membrane</keyword>
<evidence type="ECO:0000256" key="10">
    <source>
        <dbReference type="RuleBase" id="RU351113"/>
    </source>
</evidence>
<keyword evidence="4 10" id="KW-0812">Transmembrane</keyword>
<feature type="transmembrane region" description="Helical" evidence="10">
    <location>
        <begin position="281"/>
        <end position="301"/>
    </location>
</feature>
<sequence>MEKFDWMSPLTANLWVLRIVGIWPGKNKSYESKWYTLYFVINAILLIGVQNFVQIINILFVYTDLEALAATCFILATNFLCLAKILVFVRNLKSINKILAILDSDEAQPKSAEQIKLVQSSLTRWKVSYSVFMTHVTLNVLAWVLFPLISEGYQLPLASWYPFSVEKSPNYEIVFVYQVFSFVYITAANINLDAFFYALLMFISAQCDILCDDLSHLDGDAEQFNQRLIKCIRYHATIMRFAKKSNSIIEMVILGQFGTSTMVLALTMFQLSLIQAVNKEALVGLLYIVGIMMQLFLYCWFGTEIEFKSSKIPSATYMSRWYDQPLYVKKNILILSKRCQRPMEITAINLFALSLRTFVNIIRTAWSYFAVLYKVHQ</sequence>